<dbReference type="SUPFAM" id="SSF56420">
    <property type="entry name" value="Peptide deformylase"/>
    <property type="match status" value="1"/>
</dbReference>
<feature type="binding site" evidence="6">
    <location>
        <position position="108"/>
    </location>
    <ligand>
        <name>Fe cation</name>
        <dbReference type="ChEBI" id="CHEBI:24875"/>
    </ligand>
</feature>
<dbReference type="Proteomes" id="UP000051922">
    <property type="component" value="Unassembled WGS sequence"/>
</dbReference>
<keyword evidence="5 6" id="KW-0408">Iron</keyword>
<dbReference type="CDD" id="cd00487">
    <property type="entry name" value="Pep_deformylase"/>
    <property type="match status" value="1"/>
</dbReference>
<evidence type="ECO:0000256" key="2">
    <source>
        <dbReference type="ARBA" id="ARBA00022723"/>
    </source>
</evidence>
<comment type="cofactor">
    <cofactor evidence="6">
        <name>Fe(2+)</name>
        <dbReference type="ChEBI" id="CHEBI:29033"/>
    </cofactor>
    <text evidence="6">Binds 1 Fe(2+) ion.</text>
</comment>
<dbReference type="PANTHER" id="PTHR10458:SF8">
    <property type="entry name" value="PEPTIDE DEFORMYLASE 2"/>
    <property type="match status" value="1"/>
</dbReference>
<evidence type="ECO:0000256" key="6">
    <source>
        <dbReference type="HAMAP-Rule" id="MF_00163"/>
    </source>
</evidence>
<evidence type="ECO:0000256" key="3">
    <source>
        <dbReference type="ARBA" id="ARBA00022801"/>
    </source>
</evidence>
<keyword evidence="8" id="KW-1185">Reference proteome</keyword>
<dbReference type="GO" id="GO:0042586">
    <property type="term" value="F:peptide deformylase activity"/>
    <property type="evidence" value="ECO:0007669"/>
    <property type="project" value="UniProtKB-UniRule"/>
</dbReference>
<dbReference type="PATRIC" id="fig|1423783.4.peg.1778"/>
<sequence length="181" mass="20513">MKDIVRDPNPVLRARAQQVEFPLSDENKQLAHDLMEYLIISQDEEENKKYHLRPGVGLAAPQVDKSVSMAAVLVPGDQGEIIFKEVLVNPQIVSESVQQAGLREGEGCLSVDDEHDGLVMRHDRITIKYQNVDGEQKKIRLKHYPAIVCQHEIDHLNGTLFYDHINTDHPFDIDPEAVMVD</sequence>
<dbReference type="PRINTS" id="PR01576">
    <property type="entry name" value="PDEFORMYLASE"/>
</dbReference>
<dbReference type="InterPro" id="IPR023635">
    <property type="entry name" value="Peptide_deformylase"/>
</dbReference>
<dbReference type="GO" id="GO:0046872">
    <property type="term" value="F:metal ion binding"/>
    <property type="evidence" value="ECO:0007669"/>
    <property type="project" value="UniProtKB-KW"/>
</dbReference>
<name>A0A0R1TWQ1_9LACO</name>
<dbReference type="Pfam" id="PF01327">
    <property type="entry name" value="Pep_deformylase"/>
    <property type="match status" value="1"/>
</dbReference>
<dbReference type="AlphaFoldDB" id="A0A0R1TWQ1"/>
<proteinExistence type="inferred from homology"/>
<keyword evidence="4 6" id="KW-0648">Protein biosynthesis</keyword>
<protein>
    <recommendedName>
        <fullName evidence="6">Peptide deformylase</fullName>
        <shortName evidence="6">PDF</shortName>
        <ecNumber evidence="6">3.5.1.88</ecNumber>
    </recommendedName>
    <alternativeName>
        <fullName evidence="6">Polypeptide deformylase</fullName>
    </alternativeName>
</protein>
<evidence type="ECO:0000256" key="1">
    <source>
        <dbReference type="ARBA" id="ARBA00010759"/>
    </source>
</evidence>
<dbReference type="STRING" id="1423783.FC50_GL001736"/>
<comment type="function">
    <text evidence="6">Removes the formyl group from the N-terminal Met of newly synthesized proteins. Requires at least a dipeptide for an efficient rate of reaction. N-terminal L-methionine is a prerequisite for activity but the enzyme has broad specificity at other positions.</text>
</comment>
<dbReference type="Gene3D" id="3.90.45.10">
    <property type="entry name" value="Peptide deformylase"/>
    <property type="match status" value="1"/>
</dbReference>
<dbReference type="GO" id="GO:0006412">
    <property type="term" value="P:translation"/>
    <property type="evidence" value="ECO:0007669"/>
    <property type="project" value="UniProtKB-UniRule"/>
</dbReference>
<accession>A0A0R1TWQ1</accession>
<comment type="catalytic activity">
    <reaction evidence="6">
        <text>N-terminal N-formyl-L-methionyl-[peptide] + H2O = N-terminal L-methionyl-[peptide] + formate</text>
        <dbReference type="Rhea" id="RHEA:24420"/>
        <dbReference type="Rhea" id="RHEA-COMP:10639"/>
        <dbReference type="Rhea" id="RHEA-COMP:10640"/>
        <dbReference type="ChEBI" id="CHEBI:15377"/>
        <dbReference type="ChEBI" id="CHEBI:15740"/>
        <dbReference type="ChEBI" id="CHEBI:49298"/>
        <dbReference type="ChEBI" id="CHEBI:64731"/>
        <dbReference type="EC" id="3.5.1.88"/>
    </reaction>
</comment>
<feature type="binding site" evidence="6">
    <location>
        <position position="155"/>
    </location>
    <ligand>
        <name>Fe cation</name>
        <dbReference type="ChEBI" id="CHEBI:24875"/>
    </ligand>
</feature>
<comment type="similarity">
    <text evidence="1 6">Belongs to the polypeptide deformylase family.</text>
</comment>
<evidence type="ECO:0000313" key="7">
    <source>
        <dbReference type="EMBL" id="KRL85565.1"/>
    </source>
</evidence>
<dbReference type="PIRSF" id="PIRSF004749">
    <property type="entry name" value="Pep_def"/>
    <property type="match status" value="1"/>
</dbReference>
<organism evidence="7 8">
    <name type="scientific">Lacticaseibacillus pantheris DSM 15945 = JCM 12539 = NBRC 106106</name>
    <dbReference type="NCBI Taxonomy" id="1423783"/>
    <lineage>
        <taxon>Bacteria</taxon>
        <taxon>Bacillati</taxon>
        <taxon>Bacillota</taxon>
        <taxon>Bacilli</taxon>
        <taxon>Lactobacillales</taxon>
        <taxon>Lactobacillaceae</taxon>
        <taxon>Lacticaseibacillus</taxon>
    </lineage>
</organism>
<dbReference type="HAMAP" id="MF_00163">
    <property type="entry name" value="Pep_deformylase"/>
    <property type="match status" value="1"/>
</dbReference>
<dbReference type="EC" id="3.5.1.88" evidence="6"/>
<dbReference type="EMBL" id="AZFJ01000052">
    <property type="protein sequence ID" value="KRL85565.1"/>
    <property type="molecule type" value="Genomic_DNA"/>
</dbReference>
<keyword evidence="3 6" id="KW-0378">Hydrolase</keyword>
<dbReference type="PANTHER" id="PTHR10458">
    <property type="entry name" value="PEPTIDE DEFORMYLASE"/>
    <property type="match status" value="1"/>
</dbReference>
<keyword evidence="2 6" id="KW-0479">Metal-binding</keyword>
<dbReference type="InterPro" id="IPR036821">
    <property type="entry name" value="Peptide_deformylase_sf"/>
</dbReference>
<feature type="binding site" evidence="6">
    <location>
        <position position="151"/>
    </location>
    <ligand>
        <name>Fe cation</name>
        <dbReference type="ChEBI" id="CHEBI:24875"/>
    </ligand>
</feature>
<dbReference type="FunFam" id="3.90.45.10:FF:000002">
    <property type="entry name" value="Peptide deformylase"/>
    <property type="match status" value="1"/>
</dbReference>
<feature type="active site" evidence="6">
    <location>
        <position position="152"/>
    </location>
</feature>
<evidence type="ECO:0000256" key="4">
    <source>
        <dbReference type="ARBA" id="ARBA00022917"/>
    </source>
</evidence>
<reference evidence="7 8" key="1">
    <citation type="journal article" date="2015" name="Genome Announc.">
        <title>Expanding the biotechnology potential of lactobacilli through comparative genomics of 213 strains and associated genera.</title>
        <authorList>
            <person name="Sun Z."/>
            <person name="Harris H.M."/>
            <person name="McCann A."/>
            <person name="Guo C."/>
            <person name="Argimon S."/>
            <person name="Zhang W."/>
            <person name="Yang X."/>
            <person name="Jeffery I.B."/>
            <person name="Cooney J.C."/>
            <person name="Kagawa T.F."/>
            <person name="Liu W."/>
            <person name="Song Y."/>
            <person name="Salvetti E."/>
            <person name="Wrobel A."/>
            <person name="Rasinkangas P."/>
            <person name="Parkhill J."/>
            <person name="Rea M.C."/>
            <person name="O'Sullivan O."/>
            <person name="Ritari J."/>
            <person name="Douillard F.P."/>
            <person name="Paul Ross R."/>
            <person name="Yang R."/>
            <person name="Briner A.E."/>
            <person name="Felis G.E."/>
            <person name="de Vos W.M."/>
            <person name="Barrangou R."/>
            <person name="Klaenhammer T.R."/>
            <person name="Caufield P.W."/>
            <person name="Cui Y."/>
            <person name="Zhang H."/>
            <person name="O'Toole P.W."/>
        </authorList>
    </citation>
    <scope>NUCLEOTIDE SEQUENCE [LARGE SCALE GENOMIC DNA]</scope>
    <source>
        <strain evidence="7 8">DSM 15945</strain>
    </source>
</reference>
<gene>
    <name evidence="6" type="primary">def</name>
    <name evidence="7" type="ORF">FC50_GL001736</name>
</gene>
<evidence type="ECO:0000256" key="5">
    <source>
        <dbReference type="ARBA" id="ARBA00023004"/>
    </source>
</evidence>
<dbReference type="NCBIfam" id="TIGR00079">
    <property type="entry name" value="pept_deformyl"/>
    <property type="match status" value="1"/>
</dbReference>
<comment type="caution">
    <text evidence="7">The sequence shown here is derived from an EMBL/GenBank/DDBJ whole genome shotgun (WGS) entry which is preliminary data.</text>
</comment>
<evidence type="ECO:0000313" key="8">
    <source>
        <dbReference type="Proteomes" id="UP000051922"/>
    </source>
</evidence>